<evidence type="ECO:0000256" key="2">
    <source>
        <dbReference type="ARBA" id="ARBA00023125"/>
    </source>
</evidence>
<evidence type="ECO:0000256" key="1">
    <source>
        <dbReference type="ARBA" id="ARBA00023015"/>
    </source>
</evidence>
<organism evidence="7 8">
    <name type="scientific">Archangium gephyra</name>
    <dbReference type="NCBI Taxonomy" id="48"/>
    <lineage>
        <taxon>Bacteria</taxon>
        <taxon>Pseudomonadati</taxon>
        <taxon>Myxococcota</taxon>
        <taxon>Myxococcia</taxon>
        <taxon>Myxococcales</taxon>
        <taxon>Cystobacterineae</taxon>
        <taxon>Archangiaceae</taxon>
        <taxon>Archangium</taxon>
    </lineage>
</organism>
<dbReference type="PROSITE" id="PS51755">
    <property type="entry name" value="OMPR_PHOB"/>
    <property type="match status" value="1"/>
</dbReference>
<accession>A0A2W5T499</accession>
<keyword evidence="3" id="KW-0804">Transcription</keyword>
<dbReference type="Gene3D" id="1.10.10.10">
    <property type="entry name" value="Winged helix-like DNA-binding domain superfamily/Winged helix DNA-binding domain"/>
    <property type="match status" value="1"/>
</dbReference>
<protein>
    <recommendedName>
        <fullName evidence="6">OmpR/PhoB-type domain-containing protein</fullName>
    </recommendedName>
</protein>
<dbReference type="AlphaFoldDB" id="A0A2W5T499"/>
<dbReference type="PANTHER" id="PTHR48111">
    <property type="entry name" value="REGULATOR OF RPOS"/>
    <property type="match status" value="1"/>
</dbReference>
<dbReference type="SMART" id="SM00862">
    <property type="entry name" value="Trans_reg_C"/>
    <property type="match status" value="1"/>
</dbReference>
<feature type="compositionally biased region" description="Low complexity" evidence="5">
    <location>
        <begin position="91"/>
        <end position="101"/>
    </location>
</feature>
<evidence type="ECO:0000256" key="5">
    <source>
        <dbReference type="SAM" id="MobiDB-lite"/>
    </source>
</evidence>
<proteinExistence type="predicted"/>
<comment type="caution">
    <text evidence="7">The sequence shown here is derived from an EMBL/GenBank/DDBJ whole genome shotgun (WGS) entry which is preliminary data.</text>
</comment>
<reference evidence="7 8" key="1">
    <citation type="submission" date="2017-08" db="EMBL/GenBank/DDBJ databases">
        <title>Infants hospitalized years apart are colonized by the same room-sourced microbial strains.</title>
        <authorList>
            <person name="Brooks B."/>
            <person name="Olm M.R."/>
            <person name="Firek B.A."/>
            <person name="Baker R."/>
            <person name="Thomas B.C."/>
            <person name="Morowitz M.J."/>
            <person name="Banfield J.F."/>
        </authorList>
    </citation>
    <scope>NUCLEOTIDE SEQUENCE [LARGE SCALE GENOMIC DNA]</scope>
    <source>
        <strain evidence="7">S2_003_000_R2_14</strain>
    </source>
</reference>
<dbReference type="InterPro" id="IPR039420">
    <property type="entry name" value="WalR-like"/>
</dbReference>
<feature type="compositionally biased region" description="Basic residues" evidence="5">
    <location>
        <begin position="26"/>
        <end position="39"/>
    </location>
</feature>
<evidence type="ECO:0000313" key="8">
    <source>
        <dbReference type="Proteomes" id="UP000249061"/>
    </source>
</evidence>
<dbReference type="InterPro" id="IPR036388">
    <property type="entry name" value="WH-like_DNA-bd_sf"/>
</dbReference>
<name>A0A2W5T499_9BACT</name>
<dbReference type="GO" id="GO:0032993">
    <property type="term" value="C:protein-DNA complex"/>
    <property type="evidence" value="ECO:0007669"/>
    <property type="project" value="TreeGrafter"/>
</dbReference>
<dbReference type="InterPro" id="IPR011006">
    <property type="entry name" value="CheY-like_superfamily"/>
</dbReference>
<keyword evidence="2 4" id="KW-0238">DNA-binding</keyword>
<keyword evidence="1" id="KW-0805">Transcription regulation</keyword>
<dbReference type="Pfam" id="PF00486">
    <property type="entry name" value="Trans_reg_C"/>
    <property type="match status" value="1"/>
</dbReference>
<evidence type="ECO:0000256" key="3">
    <source>
        <dbReference type="ARBA" id="ARBA00023163"/>
    </source>
</evidence>
<gene>
    <name evidence="7" type="ORF">DI536_26715</name>
</gene>
<evidence type="ECO:0000313" key="7">
    <source>
        <dbReference type="EMBL" id="PZR07703.1"/>
    </source>
</evidence>
<feature type="compositionally biased region" description="Polar residues" evidence="5">
    <location>
        <begin position="7"/>
        <end position="17"/>
    </location>
</feature>
<dbReference type="PANTHER" id="PTHR48111:SF67">
    <property type="entry name" value="TRANSCRIPTIONAL REGULATORY PROTEIN TCTD"/>
    <property type="match status" value="1"/>
</dbReference>
<dbReference type="Gene3D" id="3.40.50.2300">
    <property type="match status" value="1"/>
</dbReference>
<evidence type="ECO:0000259" key="6">
    <source>
        <dbReference type="PROSITE" id="PS51755"/>
    </source>
</evidence>
<dbReference type="GO" id="GO:0005829">
    <property type="term" value="C:cytosol"/>
    <property type="evidence" value="ECO:0007669"/>
    <property type="project" value="TreeGrafter"/>
</dbReference>
<dbReference type="SUPFAM" id="SSF52172">
    <property type="entry name" value="CheY-like"/>
    <property type="match status" value="1"/>
</dbReference>
<sequence length="371" mass="40561">MPPPMHSASTRPHSQNACDKGSRWKTSPRPRACRPRTCSRRSPLTSRRNTPTRATTKPTRSPNVRCKVQHGSSRRESTRFLRSWESPPTNSRRVSTRVRTSPASRNRWASNRFGCASEFRSSPDSHSSALTCRGFRMPLLPMMQGTSVLVVTDGSTTDALGECGLQVTIQNDVTSAARALQTTEVHLAVLRGPLRGWSTGESVRALRKLAPIPMLVVSDENEAARLELFDAGADDVVTSSCSPRELAVRAAALVRRSGRISSRRLIERGALKLDAGAQVAAWSGTPLGLTGYEFALLRVLAEDAGRAVSREELMERAKGSVDESFERSIDVHVCRLRAKLARFDGAARLLKTVRGVGYMLENPAEAVSQCA</sequence>
<dbReference type="Proteomes" id="UP000249061">
    <property type="component" value="Unassembled WGS sequence"/>
</dbReference>
<dbReference type="EMBL" id="QFQP01000029">
    <property type="protein sequence ID" value="PZR07703.1"/>
    <property type="molecule type" value="Genomic_DNA"/>
</dbReference>
<evidence type="ECO:0000256" key="4">
    <source>
        <dbReference type="PROSITE-ProRule" id="PRU01091"/>
    </source>
</evidence>
<dbReference type="GO" id="GO:0006355">
    <property type="term" value="P:regulation of DNA-templated transcription"/>
    <property type="evidence" value="ECO:0007669"/>
    <property type="project" value="InterPro"/>
</dbReference>
<dbReference type="InterPro" id="IPR016032">
    <property type="entry name" value="Sig_transdc_resp-reg_C-effctor"/>
</dbReference>
<dbReference type="CDD" id="cd00383">
    <property type="entry name" value="trans_reg_C"/>
    <property type="match status" value="1"/>
</dbReference>
<feature type="region of interest" description="Disordered" evidence="5">
    <location>
        <begin position="1"/>
        <end position="103"/>
    </location>
</feature>
<feature type="DNA-binding region" description="OmpR/PhoB-type" evidence="4">
    <location>
        <begin position="263"/>
        <end position="362"/>
    </location>
</feature>
<dbReference type="GO" id="GO:0000156">
    <property type="term" value="F:phosphorelay response regulator activity"/>
    <property type="evidence" value="ECO:0007669"/>
    <property type="project" value="TreeGrafter"/>
</dbReference>
<feature type="compositionally biased region" description="Polar residues" evidence="5">
    <location>
        <begin position="40"/>
        <end position="62"/>
    </location>
</feature>
<feature type="domain" description="OmpR/PhoB-type" evidence="6">
    <location>
        <begin position="263"/>
        <end position="362"/>
    </location>
</feature>
<dbReference type="SUPFAM" id="SSF46894">
    <property type="entry name" value="C-terminal effector domain of the bipartite response regulators"/>
    <property type="match status" value="1"/>
</dbReference>
<dbReference type="InterPro" id="IPR001867">
    <property type="entry name" value="OmpR/PhoB-type_DNA-bd"/>
</dbReference>
<dbReference type="GO" id="GO:0000976">
    <property type="term" value="F:transcription cis-regulatory region binding"/>
    <property type="evidence" value="ECO:0007669"/>
    <property type="project" value="TreeGrafter"/>
</dbReference>